<evidence type="ECO:0000256" key="1">
    <source>
        <dbReference type="ARBA" id="ARBA00007274"/>
    </source>
</evidence>
<comment type="similarity">
    <text evidence="1">Belongs to the transferase hexapeptide repeat family.</text>
</comment>
<keyword evidence="3 4" id="KW-0012">Acyltransferase</keyword>
<protein>
    <submittedName>
        <fullName evidence="4">Serine O-acetyltransferase</fullName>
        <ecNumber evidence="4">2.3.1.30</ecNumber>
    </submittedName>
</protein>
<evidence type="ECO:0000256" key="3">
    <source>
        <dbReference type="ARBA" id="ARBA00023315"/>
    </source>
</evidence>
<dbReference type="EMBL" id="JBHUDO010000002">
    <property type="protein sequence ID" value="MFD1646120.1"/>
    <property type="molecule type" value="Genomic_DNA"/>
</dbReference>
<organism evidence="4 5">
    <name type="scientific">Haloarchaeobius litoreus</name>
    <dbReference type="NCBI Taxonomy" id="755306"/>
    <lineage>
        <taxon>Archaea</taxon>
        <taxon>Methanobacteriati</taxon>
        <taxon>Methanobacteriota</taxon>
        <taxon>Stenosarchaea group</taxon>
        <taxon>Halobacteria</taxon>
        <taxon>Halobacteriales</taxon>
        <taxon>Halorubellaceae</taxon>
        <taxon>Haloarchaeobius</taxon>
    </lineage>
</organism>
<dbReference type="RefSeq" id="WP_303648629.1">
    <property type="nucleotide sequence ID" value="NZ_JANHJR010000001.1"/>
</dbReference>
<dbReference type="InterPro" id="IPR011004">
    <property type="entry name" value="Trimer_LpxA-like_sf"/>
</dbReference>
<dbReference type="GO" id="GO:0009001">
    <property type="term" value="F:serine O-acetyltransferase activity"/>
    <property type="evidence" value="ECO:0007669"/>
    <property type="project" value="UniProtKB-EC"/>
</dbReference>
<dbReference type="Gene3D" id="2.160.10.10">
    <property type="entry name" value="Hexapeptide repeat proteins"/>
    <property type="match status" value="1"/>
</dbReference>
<dbReference type="EC" id="2.3.1.30" evidence="4"/>
<comment type="caution">
    <text evidence="4">The sequence shown here is derived from an EMBL/GenBank/DDBJ whole genome shotgun (WGS) entry which is preliminary data.</text>
</comment>
<accession>A0ABD6DJX6</accession>
<dbReference type="AlphaFoldDB" id="A0ABD6DJX6"/>
<name>A0ABD6DJX6_9EURY</name>
<dbReference type="InterPro" id="IPR045304">
    <property type="entry name" value="LbH_SAT"/>
</dbReference>
<keyword evidence="5" id="KW-1185">Reference proteome</keyword>
<dbReference type="InterPro" id="IPR001451">
    <property type="entry name" value="Hexapep"/>
</dbReference>
<dbReference type="PANTHER" id="PTHR42811">
    <property type="entry name" value="SERINE ACETYLTRANSFERASE"/>
    <property type="match status" value="1"/>
</dbReference>
<sequence>MMIDRIITYPVQFLLNTIRWLFYGTYNSIVAQDVRFLFSSFCSQRLPLSTSFPHPVGVVISSDSPIGENVSILQNVTIGGNGDGIAPRIGDDVTIHSGAVVVGDIDIGDGAVIGANSVVLSDVPAGATVVGAPAHVVKEP</sequence>
<evidence type="ECO:0000256" key="2">
    <source>
        <dbReference type="ARBA" id="ARBA00022679"/>
    </source>
</evidence>
<evidence type="ECO:0000313" key="5">
    <source>
        <dbReference type="Proteomes" id="UP001597034"/>
    </source>
</evidence>
<evidence type="ECO:0000313" key="4">
    <source>
        <dbReference type="EMBL" id="MFD1646120.1"/>
    </source>
</evidence>
<dbReference type="Pfam" id="PF00132">
    <property type="entry name" value="Hexapep"/>
    <property type="match status" value="1"/>
</dbReference>
<reference evidence="4 5" key="1">
    <citation type="journal article" date="2019" name="Int. J. Syst. Evol. Microbiol.">
        <title>The Global Catalogue of Microorganisms (GCM) 10K type strain sequencing project: providing services to taxonomists for standard genome sequencing and annotation.</title>
        <authorList>
            <consortium name="The Broad Institute Genomics Platform"/>
            <consortium name="The Broad Institute Genome Sequencing Center for Infectious Disease"/>
            <person name="Wu L."/>
            <person name="Ma J."/>
        </authorList>
    </citation>
    <scope>NUCLEOTIDE SEQUENCE [LARGE SCALE GENOMIC DNA]</scope>
    <source>
        <strain evidence="4 5">CGMCC 1.10390</strain>
    </source>
</reference>
<dbReference type="Proteomes" id="UP001597034">
    <property type="component" value="Unassembled WGS sequence"/>
</dbReference>
<dbReference type="SUPFAM" id="SSF51161">
    <property type="entry name" value="Trimeric LpxA-like enzymes"/>
    <property type="match status" value="1"/>
</dbReference>
<proteinExistence type="inferred from homology"/>
<keyword evidence="2 4" id="KW-0808">Transferase</keyword>
<dbReference type="CDD" id="cd03354">
    <property type="entry name" value="LbH_SAT"/>
    <property type="match status" value="1"/>
</dbReference>
<gene>
    <name evidence="4" type="ORF">ACFSBL_10545</name>
</gene>